<reference evidence="15 16" key="1">
    <citation type="submission" date="2019-07" db="EMBL/GenBank/DDBJ databases">
        <title>Rufibacter sp. nov., isolated from lake sediment.</title>
        <authorList>
            <person name="Qu J.-H."/>
        </authorList>
    </citation>
    <scope>NUCLEOTIDE SEQUENCE [LARGE SCALE GENOMIC DNA]</scope>
    <source>
        <strain evidence="15 16">NBS58-1</strain>
    </source>
</reference>
<keyword evidence="9" id="KW-0067">ATP-binding</keyword>
<dbReference type="Pfam" id="PF08447">
    <property type="entry name" value="PAS_3"/>
    <property type="match status" value="1"/>
</dbReference>
<dbReference type="InterPro" id="IPR003594">
    <property type="entry name" value="HATPase_dom"/>
</dbReference>
<evidence type="ECO:0000259" key="13">
    <source>
        <dbReference type="PROSITE" id="PS50109"/>
    </source>
</evidence>
<dbReference type="SUPFAM" id="SSF55785">
    <property type="entry name" value="PYP-like sensor domain (PAS domain)"/>
    <property type="match status" value="1"/>
</dbReference>
<dbReference type="InterPro" id="IPR013655">
    <property type="entry name" value="PAS_fold_3"/>
</dbReference>
<dbReference type="SUPFAM" id="SSF55874">
    <property type="entry name" value="ATPase domain of HSP90 chaperone/DNA topoisomerase II/histidine kinase"/>
    <property type="match status" value="1"/>
</dbReference>
<keyword evidence="6" id="KW-0812">Transmembrane</keyword>
<evidence type="ECO:0000256" key="6">
    <source>
        <dbReference type="ARBA" id="ARBA00022692"/>
    </source>
</evidence>
<keyword evidence="10" id="KW-1133">Transmembrane helix</keyword>
<sequence length="359" mass="40478">MINSHEFCKALLEQTGLSLFGYDTGSHKFVYLSPAFKEIFKFQEDQSDIAALLSKVHPDDQEHVIKNLTEAQEPGICPEIEFRIRFTGQSEQWVCLRPTLLEQSTGERLIIGHAEDISIRRQYNDNLKKYSNKKNSVLNILSHDLAGPMGMIHNLAEILVEQLGDRADEDALEIIQLIDKSSQNGTRLIQEFMKKEFLESAQTEVITRRVNLVEKFREAIVEYQRAEGKVLHVQVDFTPAQEEVYAQIDDIKFLQAISNLISNALKFTPDGGSITVGLEEKNDQILITVSDTGVGIPKKYHATLFDEFTKARRPGLKGEPSVGLGMSIIKTIVEWHHGQISFESAEGKGTTFYITLPKA</sequence>
<dbReference type="GO" id="GO:0000156">
    <property type="term" value="F:phosphorelay response regulator activity"/>
    <property type="evidence" value="ECO:0007669"/>
    <property type="project" value="TreeGrafter"/>
</dbReference>
<comment type="caution">
    <text evidence="15">The sequence shown here is derived from an EMBL/GenBank/DDBJ whole genome shotgun (WGS) entry which is preliminary data.</text>
</comment>
<dbReference type="PROSITE" id="PS50112">
    <property type="entry name" value="PAS"/>
    <property type="match status" value="1"/>
</dbReference>
<evidence type="ECO:0000256" key="10">
    <source>
        <dbReference type="ARBA" id="ARBA00022989"/>
    </source>
</evidence>
<feature type="domain" description="Histidine kinase" evidence="13">
    <location>
        <begin position="140"/>
        <end position="359"/>
    </location>
</feature>
<evidence type="ECO:0000256" key="5">
    <source>
        <dbReference type="ARBA" id="ARBA00022679"/>
    </source>
</evidence>
<dbReference type="RefSeq" id="WP_149090576.1">
    <property type="nucleotide sequence ID" value="NZ_VKKY01000002.1"/>
</dbReference>
<comment type="catalytic activity">
    <reaction evidence="1">
        <text>ATP + protein L-histidine = ADP + protein N-phospho-L-histidine.</text>
        <dbReference type="EC" id="2.7.13.3"/>
    </reaction>
</comment>
<dbReference type="InterPro" id="IPR035965">
    <property type="entry name" value="PAS-like_dom_sf"/>
</dbReference>
<dbReference type="InterPro" id="IPR050351">
    <property type="entry name" value="BphY/WalK/GraS-like"/>
</dbReference>
<dbReference type="Proteomes" id="UP000324133">
    <property type="component" value="Unassembled WGS sequence"/>
</dbReference>
<keyword evidence="7" id="KW-0547">Nucleotide-binding</keyword>
<dbReference type="Gene3D" id="1.10.287.130">
    <property type="match status" value="1"/>
</dbReference>
<dbReference type="AlphaFoldDB" id="A0A5B6TEA7"/>
<evidence type="ECO:0000256" key="9">
    <source>
        <dbReference type="ARBA" id="ARBA00022840"/>
    </source>
</evidence>
<keyword evidence="11" id="KW-0902">Two-component regulatory system</keyword>
<evidence type="ECO:0000313" key="15">
    <source>
        <dbReference type="EMBL" id="KAA3437512.1"/>
    </source>
</evidence>
<gene>
    <name evidence="15" type="ORF">FOA19_09335</name>
</gene>
<evidence type="ECO:0000256" key="12">
    <source>
        <dbReference type="ARBA" id="ARBA00023136"/>
    </source>
</evidence>
<evidence type="ECO:0000256" key="11">
    <source>
        <dbReference type="ARBA" id="ARBA00023012"/>
    </source>
</evidence>
<dbReference type="Gene3D" id="3.30.450.20">
    <property type="entry name" value="PAS domain"/>
    <property type="match status" value="1"/>
</dbReference>
<dbReference type="InterPro" id="IPR004358">
    <property type="entry name" value="Sig_transdc_His_kin-like_C"/>
</dbReference>
<dbReference type="Pfam" id="PF02518">
    <property type="entry name" value="HATPase_c"/>
    <property type="match status" value="1"/>
</dbReference>
<keyword evidence="5" id="KW-0808">Transferase</keyword>
<dbReference type="PRINTS" id="PR00344">
    <property type="entry name" value="BCTRLSENSOR"/>
</dbReference>
<proteinExistence type="predicted"/>
<dbReference type="EC" id="2.7.13.3" evidence="3"/>
<dbReference type="InterPro" id="IPR036890">
    <property type="entry name" value="HATPase_C_sf"/>
</dbReference>
<dbReference type="FunFam" id="3.30.565.10:FF:000006">
    <property type="entry name" value="Sensor histidine kinase WalK"/>
    <property type="match status" value="1"/>
</dbReference>
<dbReference type="GO" id="GO:0016020">
    <property type="term" value="C:membrane"/>
    <property type="evidence" value="ECO:0007669"/>
    <property type="project" value="UniProtKB-SubCell"/>
</dbReference>
<feature type="domain" description="PAS" evidence="14">
    <location>
        <begin position="4"/>
        <end position="75"/>
    </location>
</feature>
<dbReference type="PANTHER" id="PTHR42878">
    <property type="entry name" value="TWO-COMPONENT HISTIDINE KINASE"/>
    <property type="match status" value="1"/>
</dbReference>
<evidence type="ECO:0000259" key="14">
    <source>
        <dbReference type="PROSITE" id="PS50112"/>
    </source>
</evidence>
<dbReference type="InterPro" id="IPR036097">
    <property type="entry name" value="HisK_dim/P_sf"/>
</dbReference>
<dbReference type="GO" id="GO:0005524">
    <property type="term" value="F:ATP binding"/>
    <property type="evidence" value="ECO:0007669"/>
    <property type="project" value="UniProtKB-KW"/>
</dbReference>
<evidence type="ECO:0000256" key="3">
    <source>
        <dbReference type="ARBA" id="ARBA00012438"/>
    </source>
</evidence>
<keyword evidence="4" id="KW-0597">Phosphoprotein</keyword>
<organism evidence="15 16">
    <name type="scientific">Rufibacter hautae</name>
    <dbReference type="NCBI Taxonomy" id="2595005"/>
    <lineage>
        <taxon>Bacteria</taxon>
        <taxon>Pseudomonadati</taxon>
        <taxon>Bacteroidota</taxon>
        <taxon>Cytophagia</taxon>
        <taxon>Cytophagales</taxon>
        <taxon>Hymenobacteraceae</taxon>
        <taxon>Rufibacter</taxon>
    </lineage>
</organism>
<evidence type="ECO:0000256" key="4">
    <source>
        <dbReference type="ARBA" id="ARBA00022553"/>
    </source>
</evidence>
<protein>
    <recommendedName>
        <fullName evidence="3">histidine kinase</fullName>
        <ecNumber evidence="3">2.7.13.3</ecNumber>
    </recommendedName>
</protein>
<dbReference type="InterPro" id="IPR005467">
    <property type="entry name" value="His_kinase_dom"/>
</dbReference>
<dbReference type="GO" id="GO:0000155">
    <property type="term" value="F:phosphorelay sensor kinase activity"/>
    <property type="evidence" value="ECO:0007669"/>
    <property type="project" value="InterPro"/>
</dbReference>
<keyword evidence="8" id="KW-0418">Kinase</keyword>
<dbReference type="CDD" id="cd00130">
    <property type="entry name" value="PAS"/>
    <property type="match status" value="1"/>
</dbReference>
<dbReference type="GO" id="GO:0007234">
    <property type="term" value="P:osmosensory signaling via phosphorelay pathway"/>
    <property type="evidence" value="ECO:0007669"/>
    <property type="project" value="TreeGrafter"/>
</dbReference>
<dbReference type="SUPFAM" id="SSF47384">
    <property type="entry name" value="Homodimeric domain of signal transducing histidine kinase"/>
    <property type="match status" value="1"/>
</dbReference>
<dbReference type="GO" id="GO:0030295">
    <property type="term" value="F:protein kinase activator activity"/>
    <property type="evidence" value="ECO:0007669"/>
    <property type="project" value="TreeGrafter"/>
</dbReference>
<evidence type="ECO:0000313" key="16">
    <source>
        <dbReference type="Proteomes" id="UP000324133"/>
    </source>
</evidence>
<evidence type="ECO:0000256" key="2">
    <source>
        <dbReference type="ARBA" id="ARBA00004141"/>
    </source>
</evidence>
<evidence type="ECO:0000256" key="7">
    <source>
        <dbReference type="ARBA" id="ARBA00022741"/>
    </source>
</evidence>
<dbReference type="SMART" id="SM00387">
    <property type="entry name" value="HATPase_c"/>
    <property type="match status" value="1"/>
</dbReference>
<evidence type="ECO:0000256" key="8">
    <source>
        <dbReference type="ARBA" id="ARBA00022777"/>
    </source>
</evidence>
<dbReference type="EMBL" id="VKKY01000002">
    <property type="protein sequence ID" value="KAA3437512.1"/>
    <property type="molecule type" value="Genomic_DNA"/>
</dbReference>
<dbReference type="Gene3D" id="3.30.565.10">
    <property type="entry name" value="Histidine kinase-like ATPase, C-terminal domain"/>
    <property type="match status" value="1"/>
</dbReference>
<dbReference type="PANTHER" id="PTHR42878:SF7">
    <property type="entry name" value="SENSOR HISTIDINE KINASE GLRK"/>
    <property type="match status" value="1"/>
</dbReference>
<keyword evidence="12" id="KW-0472">Membrane</keyword>
<keyword evidence="16" id="KW-1185">Reference proteome</keyword>
<accession>A0A5B6TEA7</accession>
<dbReference type="PROSITE" id="PS50109">
    <property type="entry name" value="HIS_KIN"/>
    <property type="match status" value="1"/>
</dbReference>
<evidence type="ECO:0000256" key="1">
    <source>
        <dbReference type="ARBA" id="ARBA00000085"/>
    </source>
</evidence>
<dbReference type="CDD" id="cd00075">
    <property type="entry name" value="HATPase"/>
    <property type="match status" value="1"/>
</dbReference>
<dbReference type="NCBIfam" id="TIGR00229">
    <property type="entry name" value="sensory_box"/>
    <property type="match status" value="1"/>
</dbReference>
<dbReference type="InterPro" id="IPR000014">
    <property type="entry name" value="PAS"/>
</dbReference>
<name>A0A5B6TEA7_9BACT</name>
<comment type="subcellular location">
    <subcellularLocation>
        <location evidence="2">Membrane</location>
        <topology evidence="2">Multi-pass membrane protein</topology>
    </subcellularLocation>
</comment>
<dbReference type="OrthoDB" id="9757990at2"/>